<evidence type="ECO:0000313" key="7">
    <source>
        <dbReference type="Proteomes" id="UP000642070"/>
    </source>
</evidence>
<evidence type="ECO:0000256" key="3">
    <source>
        <dbReference type="ARBA" id="ARBA00022989"/>
    </source>
</evidence>
<keyword evidence="3" id="KW-1133">Transmembrane helix</keyword>
<evidence type="ECO:0000256" key="2">
    <source>
        <dbReference type="ARBA" id="ARBA00022692"/>
    </source>
</evidence>
<dbReference type="Proteomes" id="UP000642070">
    <property type="component" value="Unassembled WGS sequence"/>
</dbReference>
<gene>
    <name evidence="6" type="ORF">GCM10007977_017670</name>
</gene>
<dbReference type="GO" id="GO:0012505">
    <property type="term" value="C:endomembrane system"/>
    <property type="evidence" value="ECO:0007669"/>
    <property type="project" value="UniProtKB-SubCell"/>
</dbReference>
<organism evidence="6 7">
    <name type="scientific">Dactylosporangium sucinum</name>
    <dbReference type="NCBI Taxonomy" id="1424081"/>
    <lineage>
        <taxon>Bacteria</taxon>
        <taxon>Bacillati</taxon>
        <taxon>Actinomycetota</taxon>
        <taxon>Actinomycetes</taxon>
        <taxon>Micromonosporales</taxon>
        <taxon>Micromonosporaceae</taxon>
        <taxon>Dactylosporangium</taxon>
    </lineage>
</organism>
<dbReference type="AlphaFoldDB" id="A0A917TBC4"/>
<dbReference type="InterPro" id="IPR010652">
    <property type="entry name" value="DUF1232"/>
</dbReference>
<evidence type="ECO:0000313" key="6">
    <source>
        <dbReference type="EMBL" id="GGM16895.1"/>
    </source>
</evidence>
<feature type="domain" description="DUF1232" evidence="5">
    <location>
        <begin position="69"/>
        <end position="103"/>
    </location>
</feature>
<comment type="caution">
    <text evidence="6">The sequence shown here is derived from an EMBL/GenBank/DDBJ whole genome shotgun (WGS) entry which is preliminary data.</text>
</comment>
<dbReference type="RefSeq" id="WP_229834489.1">
    <property type="nucleotide sequence ID" value="NZ_BMPI01000007.1"/>
</dbReference>
<reference evidence="6" key="1">
    <citation type="journal article" date="2014" name="Int. J. Syst. Evol. Microbiol.">
        <title>Complete genome sequence of Corynebacterium casei LMG S-19264T (=DSM 44701T), isolated from a smear-ripened cheese.</title>
        <authorList>
            <consortium name="US DOE Joint Genome Institute (JGI-PGF)"/>
            <person name="Walter F."/>
            <person name="Albersmeier A."/>
            <person name="Kalinowski J."/>
            <person name="Ruckert C."/>
        </authorList>
    </citation>
    <scope>NUCLEOTIDE SEQUENCE</scope>
    <source>
        <strain evidence="6">JCM 19831</strain>
    </source>
</reference>
<keyword evidence="2" id="KW-0812">Transmembrane</keyword>
<proteinExistence type="predicted"/>
<comment type="subcellular location">
    <subcellularLocation>
        <location evidence="1">Endomembrane system</location>
        <topology evidence="1">Multi-pass membrane protein</topology>
    </subcellularLocation>
</comment>
<keyword evidence="4" id="KW-0472">Membrane</keyword>
<accession>A0A917TBC4</accession>
<protein>
    <recommendedName>
        <fullName evidence="5">DUF1232 domain-containing protein</fullName>
    </recommendedName>
</protein>
<dbReference type="Pfam" id="PF06803">
    <property type="entry name" value="DUF1232"/>
    <property type="match status" value="1"/>
</dbReference>
<reference evidence="6" key="2">
    <citation type="submission" date="2020-09" db="EMBL/GenBank/DDBJ databases">
        <authorList>
            <person name="Sun Q."/>
            <person name="Ohkuma M."/>
        </authorList>
    </citation>
    <scope>NUCLEOTIDE SEQUENCE</scope>
    <source>
        <strain evidence="6">JCM 19831</strain>
    </source>
</reference>
<evidence type="ECO:0000256" key="1">
    <source>
        <dbReference type="ARBA" id="ARBA00004127"/>
    </source>
</evidence>
<name>A0A917TBC4_9ACTN</name>
<keyword evidence="7" id="KW-1185">Reference proteome</keyword>
<evidence type="ECO:0000256" key="4">
    <source>
        <dbReference type="ARBA" id="ARBA00023136"/>
    </source>
</evidence>
<dbReference type="EMBL" id="BMPI01000007">
    <property type="protein sequence ID" value="GGM16895.1"/>
    <property type="molecule type" value="Genomic_DNA"/>
</dbReference>
<sequence length="134" mass="14443">MVTGTITFEGRDFGRTAIMADGALKRHLAWTALLRVFKPGTPGIGRRVAAIPRMIKATLKGQYDGGARLAMIAVAGAYIVSPIDAVPELFFLILGLVDDVAVAGYFAGALMDELERFLEWEKLRESVIPGHVVG</sequence>
<evidence type="ECO:0000259" key="5">
    <source>
        <dbReference type="Pfam" id="PF06803"/>
    </source>
</evidence>